<dbReference type="AlphaFoldDB" id="A0A0E9S0Y7"/>
<dbReference type="EMBL" id="GBXM01074277">
    <property type="protein sequence ID" value="JAH34300.1"/>
    <property type="molecule type" value="Transcribed_RNA"/>
</dbReference>
<protein>
    <submittedName>
        <fullName evidence="1">Uncharacterized protein</fullName>
    </submittedName>
</protein>
<reference evidence="1" key="1">
    <citation type="submission" date="2014-11" db="EMBL/GenBank/DDBJ databases">
        <authorList>
            <person name="Amaro Gonzalez C."/>
        </authorList>
    </citation>
    <scope>NUCLEOTIDE SEQUENCE</scope>
</reference>
<organism evidence="1">
    <name type="scientific">Anguilla anguilla</name>
    <name type="common">European freshwater eel</name>
    <name type="synonym">Muraena anguilla</name>
    <dbReference type="NCBI Taxonomy" id="7936"/>
    <lineage>
        <taxon>Eukaryota</taxon>
        <taxon>Metazoa</taxon>
        <taxon>Chordata</taxon>
        <taxon>Craniata</taxon>
        <taxon>Vertebrata</taxon>
        <taxon>Euteleostomi</taxon>
        <taxon>Actinopterygii</taxon>
        <taxon>Neopterygii</taxon>
        <taxon>Teleostei</taxon>
        <taxon>Anguilliformes</taxon>
        <taxon>Anguillidae</taxon>
        <taxon>Anguilla</taxon>
    </lineage>
</organism>
<sequence>MLFLVCQQRSSKVTVTLASALSFPEIQKSMISVCIV</sequence>
<accession>A0A0E9S0Y7</accession>
<reference evidence="1" key="2">
    <citation type="journal article" date="2015" name="Fish Shellfish Immunol.">
        <title>Early steps in the European eel (Anguilla anguilla)-Vibrio vulnificus interaction in the gills: Role of the RtxA13 toxin.</title>
        <authorList>
            <person name="Callol A."/>
            <person name="Pajuelo D."/>
            <person name="Ebbesson L."/>
            <person name="Teles M."/>
            <person name="MacKenzie S."/>
            <person name="Amaro C."/>
        </authorList>
    </citation>
    <scope>NUCLEOTIDE SEQUENCE</scope>
</reference>
<evidence type="ECO:0000313" key="1">
    <source>
        <dbReference type="EMBL" id="JAH34300.1"/>
    </source>
</evidence>
<proteinExistence type="predicted"/>
<name>A0A0E9S0Y7_ANGAN</name>